<keyword evidence="1" id="KW-0472">Membrane</keyword>
<gene>
    <name evidence="2" type="ORF">CONLIGDRAFT_637729</name>
</gene>
<feature type="transmembrane region" description="Helical" evidence="1">
    <location>
        <begin position="41"/>
        <end position="61"/>
    </location>
</feature>
<keyword evidence="3" id="KW-1185">Reference proteome</keyword>
<evidence type="ECO:0000256" key="1">
    <source>
        <dbReference type="SAM" id="Phobius"/>
    </source>
</evidence>
<sequence>MFSWSEVWFQAHLDLGIELIVRVQELYAAVGVVMTGVRWQFVSLGVALGLCRLITLTLVNVQPFVCWRKRQADTRPSSGWALRNQHIRGALHAASTIGVTSQITGHRAFL</sequence>
<dbReference type="EMBL" id="KV875107">
    <property type="protein sequence ID" value="OIW23282.1"/>
    <property type="molecule type" value="Genomic_DNA"/>
</dbReference>
<dbReference type="InParanoid" id="A0A1J7J703"/>
<evidence type="ECO:0000313" key="3">
    <source>
        <dbReference type="Proteomes" id="UP000182658"/>
    </source>
</evidence>
<keyword evidence="1" id="KW-0812">Transmembrane</keyword>
<evidence type="ECO:0000313" key="2">
    <source>
        <dbReference type="EMBL" id="OIW23282.1"/>
    </source>
</evidence>
<protein>
    <submittedName>
        <fullName evidence="2">Uncharacterized protein</fullName>
    </submittedName>
</protein>
<accession>A0A1J7J703</accession>
<reference evidence="2 3" key="1">
    <citation type="submission" date="2016-10" db="EMBL/GenBank/DDBJ databases">
        <title>Draft genome sequence of Coniochaeta ligniaria NRRL30616, a lignocellulolytic fungus for bioabatement of inhibitors in plant biomass hydrolysates.</title>
        <authorList>
            <consortium name="DOE Joint Genome Institute"/>
            <person name="Jimenez D.J."/>
            <person name="Hector R.E."/>
            <person name="Riley R."/>
            <person name="Sun H."/>
            <person name="Grigoriev I.V."/>
            <person name="Van Elsas J.D."/>
            <person name="Nichols N.N."/>
        </authorList>
    </citation>
    <scope>NUCLEOTIDE SEQUENCE [LARGE SCALE GENOMIC DNA]</scope>
    <source>
        <strain evidence="2 3">NRRL 30616</strain>
    </source>
</reference>
<dbReference type="Proteomes" id="UP000182658">
    <property type="component" value="Unassembled WGS sequence"/>
</dbReference>
<organism evidence="2 3">
    <name type="scientific">Coniochaeta ligniaria NRRL 30616</name>
    <dbReference type="NCBI Taxonomy" id="1408157"/>
    <lineage>
        <taxon>Eukaryota</taxon>
        <taxon>Fungi</taxon>
        <taxon>Dikarya</taxon>
        <taxon>Ascomycota</taxon>
        <taxon>Pezizomycotina</taxon>
        <taxon>Sordariomycetes</taxon>
        <taxon>Sordariomycetidae</taxon>
        <taxon>Coniochaetales</taxon>
        <taxon>Coniochaetaceae</taxon>
        <taxon>Coniochaeta</taxon>
    </lineage>
</organism>
<proteinExistence type="predicted"/>
<keyword evidence="1" id="KW-1133">Transmembrane helix</keyword>
<name>A0A1J7J703_9PEZI</name>
<dbReference type="AlphaFoldDB" id="A0A1J7J703"/>